<organism evidence="8 9">
    <name type="scientific">Qipengyuania oceanensis</name>
    <dbReference type="NCBI Taxonomy" id="1463597"/>
    <lineage>
        <taxon>Bacteria</taxon>
        <taxon>Pseudomonadati</taxon>
        <taxon>Pseudomonadota</taxon>
        <taxon>Alphaproteobacteria</taxon>
        <taxon>Sphingomonadales</taxon>
        <taxon>Erythrobacteraceae</taxon>
        <taxon>Qipengyuania</taxon>
    </lineage>
</organism>
<reference evidence="8 9" key="1">
    <citation type="submission" date="2019-12" db="EMBL/GenBank/DDBJ databases">
        <title>Genomic-based taxomic classification of the family Erythrobacteraceae.</title>
        <authorList>
            <person name="Xu L."/>
        </authorList>
    </citation>
    <scope>NUCLEOTIDE SEQUENCE [LARGE SCALE GENOMIC DNA]</scope>
    <source>
        <strain evidence="8 9">MCCC 1A09965</strain>
    </source>
</reference>
<dbReference type="Proteomes" id="UP000445582">
    <property type="component" value="Unassembled WGS sequence"/>
</dbReference>
<dbReference type="HAMAP" id="MF_04110">
    <property type="entry name" value="ENDOLYSIN_T4"/>
    <property type="match status" value="1"/>
</dbReference>
<dbReference type="PANTHER" id="PTHR38107:SF3">
    <property type="entry name" value="LYSOZYME RRRD-RELATED"/>
    <property type="match status" value="1"/>
</dbReference>
<accession>A0A844YDE7</accession>
<dbReference type="InterPro" id="IPR034690">
    <property type="entry name" value="Endolysin_T4_type"/>
</dbReference>
<evidence type="ECO:0000313" key="8">
    <source>
        <dbReference type="EMBL" id="MXO61997.1"/>
    </source>
</evidence>
<protein>
    <recommendedName>
        <fullName evidence="7">Lysozyme</fullName>
        <ecNumber evidence="7">3.2.1.17</ecNumber>
    </recommendedName>
</protein>
<gene>
    <name evidence="8" type="ORF">GRI48_03140</name>
</gene>
<dbReference type="EC" id="3.2.1.17" evidence="7"/>
<dbReference type="AlphaFoldDB" id="A0A844YDE7"/>
<dbReference type="Pfam" id="PF00959">
    <property type="entry name" value="Phage_lysozyme"/>
    <property type="match status" value="1"/>
</dbReference>
<dbReference type="OrthoDB" id="5327667at2"/>
<evidence type="ECO:0000256" key="1">
    <source>
        <dbReference type="ARBA" id="ARBA00000632"/>
    </source>
</evidence>
<dbReference type="GO" id="GO:0042742">
    <property type="term" value="P:defense response to bacterium"/>
    <property type="evidence" value="ECO:0007669"/>
    <property type="project" value="UniProtKB-KW"/>
</dbReference>
<evidence type="ECO:0000256" key="3">
    <source>
        <dbReference type="ARBA" id="ARBA00022638"/>
    </source>
</evidence>
<dbReference type="GO" id="GO:0003796">
    <property type="term" value="F:lysozyme activity"/>
    <property type="evidence" value="ECO:0007669"/>
    <property type="project" value="UniProtKB-EC"/>
</dbReference>
<keyword evidence="4 7" id="KW-0378">Hydrolase</keyword>
<name>A0A844YDE7_9SPHN</name>
<dbReference type="InterPro" id="IPR033907">
    <property type="entry name" value="Endolysin_autolysin"/>
</dbReference>
<proteinExistence type="inferred from homology"/>
<dbReference type="InterPro" id="IPR023346">
    <property type="entry name" value="Lysozyme-like_dom_sf"/>
</dbReference>
<dbReference type="CDD" id="cd00737">
    <property type="entry name" value="lyz_endolysin_autolysin"/>
    <property type="match status" value="1"/>
</dbReference>
<dbReference type="InterPro" id="IPR002196">
    <property type="entry name" value="Glyco_hydro_24"/>
</dbReference>
<comment type="catalytic activity">
    <reaction evidence="1 7">
        <text>Hydrolysis of (1-&gt;4)-beta-linkages between N-acetylmuramic acid and N-acetyl-D-glucosamine residues in a peptidoglycan and between N-acetyl-D-glucosamine residues in chitodextrins.</text>
        <dbReference type="EC" id="3.2.1.17"/>
    </reaction>
</comment>
<evidence type="ECO:0000256" key="6">
    <source>
        <dbReference type="ARBA" id="ARBA00023295"/>
    </source>
</evidence>
<dbReference type="InterPro" id="IPR051018">
    <property type="entry name" value="Bacteriophage_GH24"/>
</dbReference>
<comment type="similarity">
    <text evidence="7">Belongs to the glycosyl hydrolase 24 family.</text>
</comment>
<keyword evidence="6 7" id="KW-0326">Glycosidase</keyword>
<dbReference type="EMBL" id="WTYN01000001">
    <property type="protein sequence ID" value="MXO61997.1"/>
    <property type="molecule type" value="Genomic_DNA"/>
</dbReference>
<evidence type="ECO:0000256" key="2">
    <source>
        <dbReference type="ARBA" id="ARBA00022529"/>
    </source>
</evidence>
<dbReference type="SUPFAM" id="SSF53955">
    <property type="entry name" value="Lysozyme-like"/>
    <property type="match status" value="1"/>
</dbReference>
<dbReference type="Gene3D" id="1.10.530.40">
    <property type="match status" value="1"/>
</dbReference>
<dbReference type="GO" id="GO:0016998">
    <property type="term" value="P:cell wall macromolecule catabolic process"/>
    <property type="evidence" value="ECO:0007669"/>
    <property type="project" value="InterPro"/>
</dbReference>
<keyword evidence="2 7" id="KW-0929">Antimicrobial</keyword>
<comment type="caution">
    <text evidence="8">The sequence shown here is derived from an EMBL/GenBank/DDBJ whole genome shotgun (WGS) entry which is preliminary data.</text>
</comment>
<sequence length="186" mass="20581">MPSAAMASAQFQDPTQVRVPASQILVSDQMKMALIEEEGMHHTVYADPVGYLTVGVGHLVIPKDNLKVGDRISQGRMALLLEQDLRIAEDAVVQLVGDLPLYQHEFDALVDLVFNVGAGNLSPEESPKLNRAIEVGDYEAIAEELAYHNAAGQKLKGLEYRSDRREKIFMEASYDNPRSQSEVTRT</sequence>
<evidence type="ECO:0000256" key="7">
    <source>
        <dbReference type="RuleBase" id="RU003788"/>
    </source>
</evidence>
<keyword evidence="9" id="KW-1185">Reference proteome</keyword>
<evidence type="ECO:0000313" key="9">
    <source>
        <dbReference type="Proteomes" id="UP000445582"/>
    </source>
</evidence>
<keyword evidence="3 7" id="KW-0081">Bacteriolytic enzyme</keyword>
<keyword evidence="5" id="KW-1035">Host cytoplasm</keyword>
<dbReference type="GO" id="GO:0031640">
    <property type="term" value="P:killing of cells of another organism"/>
    <property type="evidence" value="ECO:0007669"/>
    <property type="project" value="UniProtKB-KW"/>
</dbReference>
<evidence type="ECO:0000256" key="5">
    <source>
        <dbReference type="ARBA" id="ARBA00023200"/>
    </source>
</evidence>
<dbReference type="PANTHER" id="PTHR38107">
    <property type="match status" value="1"/>
</dbReference>
<dbReference type="GO" id="GO:0009253">
    <property type="term" value="P:peptidoglycan catabolic process"/>
    <property type="evidence" value="ECO:0007669"/>
    <property type="project" value="InterPro"/>
</dbReference>
<evidence type="ECO:0000256" key="4">
    <source>
        <dbReference type="ARBA" id="ARBA00022801"/>
    </source>
</evidence>
<dbReference type="InterPro" id="IPR023347">
    <property type="entry name" value="Lysozyme_dom_sf"/>
</dbReference>